<dbReference type="GO" id="GO:0004143">
    <property type="term" value="F:ATP-dependent diacylglycerol kinase activity"/>
    <property type="evidence" value="ECO:0007669"/>
    <property type="project" value="TreeGrafter"/>
</dbReference>
<dbReference type="InterPro" id="IPR016064">
    <property type="entry name" value="NAD/diacylglycerol_kinase_sf"/>
</dbReference>
<dbReference type="PANTHER" id="PTHR12358:SF106">
    <property type="entry name" value="LIPID KINASE YEGS"/>
    <property type="match status" value="1"/>
</dbReference>
<keyword evidence="8" id="KW-0067">ATP-binding</keyword>
<keyword evidence="10" id="KW-0443">Lipid metabolism</keyword>
<evidence type="ECO:0000313" key="14">
    <source>
        <dbReference type="EMBL" id="CUS03730.2"/>
    </source>
</evidence>
<keyword evidence="7 14" id="KW-0418">Kinase</keyword>
<dbReference type="Proteomes" id="UP000215027">
    <property type="component" value="Chromosome I"/>
</dbReference>
<dbReference type="GO" id="GO:0005524">
    <property type="term" value="F:ATP binding"/>
    <property type="evidence" value="ECO:0007669"/>
    <property type="project" value="UniProtKB-KW"/>
</dbReference>
<dbReference type="SMART" id="SM00046">
    <property type="entry name" value="DAGKc"/>
    <property type="match status" value="1"/>
</dbReference>
<evidence type="ECO:0000256" key="10">
    <source>
        <dbReference type="ARBA" id="ARBA00023098"/>
    </source>
</evidence>
<evidence type="ECO:0000256" key="12">
    <source>
        <dbReference type="ARBA" id="ARBA00023264"/>
    </source>
</evidence>
<keyword evidence="4" id="KW-0808">Transferase</keyword>
<dbReference type="Gene3D" id="3.40.50.10330">
    <property type="entry name" value="Probable inorganic polyphosphate/atp-NAD kinase, domain 1"/>
    <property type="match status" value="1"/>
</dbReference>
<dbReference type="PROSITE" id="PS50146">
    <property type="entry name" value="DAGK"/>
    <property type="match status" value="1"/>
</dbReference>
<gene>
    <name evidence="14" type="ORF">CFX0092_A1852</name>
</gene>
<keyword evidence="11" id="KW-0594">Phospholipid biosynthesis</keyword>
<keyword evidence="9" id="KW-0460">Magnesium</keyword>
<accession>A0A160T502</accession>
<dbReference type="GO" id="GO:0005886">
    <property type="term" value="C:plasma membrane"/>
    <property type="evidence" value="ECO:0007669"/>
    <property type="project" value="TreeGrafter"/>
</dbReference>
<comment type="similarity">
    <text evidence="2">Belongs to the diacylglycerol/lipid kinase family.</text>
</comment>
<dbReference type="InterPro" id="IPR050187">
    <property type="entry name" value="Lipid_Phosphate_FormReg"/>
</dbReference>
<dbReference type="InterPro" id="IPR001206">
    <property type="entry name" value="Diacylglycerol_kinase_cat_dom"/>
</dbReference>
<evidence type="ECO:0000256" key="8">
    <source>
        <dbReference type="ARBA" id="ARBA00022840"/>
    </source>
</evidence>
<evidence type="ECO:0000256" key="9">
    <source>
        <dbReference type="ARBA" id="ARBA00022842"/>
    </source>
</evidence>
<evidence type="ECO:0000256" key="1">
    <source>
        <dbReference type="ARBA" id="ARBA00001946"/>
    </source>
</evidence>
<proteinExistence type="inferred from homology"/>
<evidence type="ECO:0000256" key="4">
    <source>
        <dbReference type="ARBA" id="ARBA00022679"/>
    </source>
</evidence>
<keyword evidence="6" id="KW-0547">Nucleotide-binding</keyword>
<dbReference type="AlphaFoldDB" id="A0A160T502"/>
<dbReference type="SUPFAM" id="SSF111331">
    <property type="entry name" value="NAD kinase/diacylglycerol kinase-like"/>
    <property type="match status" value="1"/>
</dbReference>
<dbReference type="Pfam" id="PF00781">
    <property type="entry name" value="DAGK_cat"/>
    <property type="match status" value="1"/>
</dbReference>
<dbReference type="KEGG" id="pbf:CFX0092_A1852"/>
<dbReference type="EMBL" id="LN890655">
    <property type="protein sequence ID" value="CUS03730.2"/>
    <property type="molecule type" value="Genomic_DNA"/>
</dbReference>
<dbReference type="NCBIfam" id="TIGR00147">
    <property type="entry name" value="YegS/Rv2252/BmrU family lipid kinase"/>
    <property type="match status" value="1"/>
</dbReference>
<evidence type="ECO:0000259" key="13">
    <source>
        <dbReference type="PROSITE" id="PS50146"/>
    </source>
</evidence>
<evidence type="ECO:0000256" key="5">
    <source>
        <dbReference type="ARBA" id="ARBA00022723"/>
    </source>
</evidence>
<dbReference type="GO" id="GO:0046872">
    <property type="term" value="F:metal ion binding"/>
    <property type="evidence" value="ECO:0007669"/>
    <property type="project" value="UniProtKB-KW"/>
</dbReference>
<dbReference type="RefSeq" id="WP_157913021.1">
    <property type="nucleotide sequence ID" value="NZ_LN890655.1"/>
</dbReference>
<evidence type="ECO:0000256" key="2">
    <source>
        <dbReference type="ARBA" id="ARBA00005983"/>
    </source>
</evidence>
<dbReference type="InterPro" id="IPR045540">
    <property type="entry name" value="YegS/DAGK_C"/>
</dbReference>
<dbReference type="Gene3D" id="2.60.200.40">
    <property type="match status" value="1"/>
</dbReference>
<dbReference type="OrthoDB" id="9786026at2"/>
<dbReference type="InterPro" id="IPR017438">
    <property type="entry name" value="ATP-NAD_kinase_N"/>
</dbReference>
<dbReference type="Pfam" id="PF19279">
    <property type="entry name" value="YegS_C"/>
    <property type="match status" value="1"/>
</dbReference>
<sequence>MRVKVILNPYANRWGAKSRADETAAAFRAAGVDCDLTITTTAGQGTPEAEAAAHSGDYDAIIAAGGDGTINEVINGLLRAAGDGPTQPFGILPLGTANDFNLMAGLPGSIAAAVAVIAAGHTRQIDAGQVNDRYFINNSAAAMEPMVTLENIKMKRLSGEIRYVVALLRALAKLKPWQMRLTWDGGGYDGPAYLLSVCNSPRTGGFMMAPGAVLDDGQLDMVFAPQVSKGTVISILLKLMRGEHVHHPAVTFRRVTAIDLTSTPGTPLHSDGEIFAEAAERVSYRVLPGKVTLLTP</sequence>
<dbReference type="InterPro" id="IPR005218">
    <property type="entry name" value="Diacylglycerol/lipid_kinase"/>
</dbReference>
<evidence type="ECO:0000313" key="15">
    <source>
        <dbReference type="Proteomes" id="UP000215027"/>
    </source>
</evidence>
<evidence type="ECO:0000256" key="6">
    <source>
        <dbReference type="ARBA" id="ARBA00022741"/>
    </source>
</evidence>
<dbReference type="GO" id="GO:0008654">
    <property type="term" value="P:phospholipid biosynthetic process"/>
    <property type="evidence" value="ECO:0007669"/>
    <property type="project" value="UniProtKB-KW"/>
</dbReference>
<evidence type="ECO:0000256" key="11">
    <source>
        <dbReference type="ARBA" id="ARBA00023209"/>
    </source>
</evidence>
<evidence type="ECO:0000256" key="3">
    <source>
        <dbReference type="ARBA" id="ARBA00022516"/>
    </source>
</evidence>
<organism evidence="14 15">
    <name type="scientific">Candidatus Promineifilum breve</name>
    <dbReference type="NCBI Taxonomy" id="1806508"/>
    <lineage>
        <taxon>Bacteria</taxon>
        <taxon>Bacillati</taxon>
        <taxon>Chloroflexota</taxon>
        <taxon>Ardenticatenia</taxon>
        <taxon>Candidatus Promineifilales</taxon>
        <taxon>Candidatus Promineifilaceae</taxon>
        <taxon>Candidatus Promineifilum</taxon>
    </lineage>
</organism>
<evidence type="ECO:0000256" key="7">
    <source>
        <dbReference type="ARBA" id="ARBA00022777"/>
    </source>
</evidence>
<keyword evidence="15" id="KW-1185">Reference proteome</keyword>
<dbReference type="PANTHER" id="PTHR12358">
    <property type="entry name" value="SPHINGOSINE KINASE"/>
    <property type="match status" value="1"/>
</dbReference>
<keyword evidence="5" id="KW-0479">Metal-binding</keyword>
<protein>
    <submittedName>
        <fullName evidence="14">Diacylglycerol kinase catalytic region</fullName>
    </submittedName>
</protein>
<keyword evidence="12" id="KW-1208">Phospholipid metabolism</keyword>
<feature type="domain" description="DAGKc" evidence="13">
    <location>
        <begin position="1"/>
        <end position="134"/>
    </location>
</feature>
<comment type="cofactor">
    <cofactor evidence="1">
        <name>Mg(2+)</name>
        <dbReference type="ChEBI" id="CHEBI:18420"/>
    </cofactor>
</comment>
<reference evidence="14" key="1">
    <citation type="submission" date="2016-01" db="EMBL/GenBank/DDBJ databases">
        <authorList>
            <person name="Mcilroy J.S."/>
            <person name="Karst M S."/>
            <person name="Albertsen M."/>
        </authorList>
    </citation>
    <scope>NUCLEOTIDE SEQUENCE</scope>
    <source>
        <strain evidence="14">Cfx-K</strain>
    </source>
</reference>
<name>A0A160T502_9CHLR</name>
<keyword evidence="3" id="KW-0444">Lipid biosynthesis</keyword>